<evidence type="ECO:0000256" key="5">
    <source>
        <dbReference type="ARBA" id="ARBA00022777"/>
    </source>
</evidence>
<dbReference type="GO" id="GO:0005886">
    <property type="term" value="C:plasma membrane"/>
    <property type="evidence" value="ECO:0007669"/>
    <property type="project" value="TreeGrafter"/>
</dbReference>
<dbReference type="SUPFAM" id="SSF55874">
    <property type="entry name" value="ATPase domain of HSP90 chaperone/DNA topoisomerase II/histidine kinase"/>
    <property type="match status" value="1"/>
</dbReference>
<dbReference type="GO" id="GO:0000155">
    <property type="term" value="F:phosphorelay sensor kinase activity"/>
    <property type="evidence" value="ECO:0007669"/>
    <property type="project" value="InterPro"/>
</dbReference>
<accession>A0A0L8BLN7</accession>
<evidence type="ECO:0000313" key="9">
    <source>
        <dbReference type="EMBL" id="KOF15464.1"/>
    </source>
</evidence>
<evidence type="ECO:0000256" key="3">
    <source>
        <dbReference type="ARBA" id="ARBA00022553"/>
    </source>
</evidence>
<comment type="catalytic activity">
    <reaction evidence="1">
        <text>ATP + protein L-histidine = ADP + protein N-phospho-L-histidine.</text>
        <dbReference type="EC" id="2.7.13.3"/>
    </reaction>
</comment>
<keyword evidence="3" id="KW-0597">Phosphoprotein</keyword>
<reference evidence="10" key="1">
    <citation type="submission" date="2015-07" db="EMBL/GenBank/DDBJ databases">
        <title>Whole genome sequence of an Ensifer adhaerens strain isolated from a cave pool in the Wind Cave National Park.</title>
        <authorList>
            <person name="Eng W.W.H."/>
            <person name="Gan H.M."/>
            <person name="Barton H.A."/>
            <person name="Savka M.A."/>
        </authorList>
    </citation>
    <scope>NUCLEOTIDE SEQUENCE [LARGE SCALE GENOMIC DNA]</scope>
    <source>
        <strain evidence="10">SD006</strain>
    </source>
</reference>
<dbReference type="GO" id="GO:0009927">
    <property type="term" value="F:histidine phosphotransfer kinase activity"/>
    <property type="evidence" value="ECO:0007669"/>
    <property type="project" value="TreeGrafter"/>
</dbReference>
<dbReference type="SUPFAM" id="SSF55785">
    <property type="entry name" value="PYP-like sensor domain (PAS domain)"/>
    <property type="match status" value="2"/>
</dbReference>
<dbReference type="InterPro" id="IPR036097">
    <property type="entry name" value="HisK_dim/P_sf"/>
</dbReference>
<name>A0A0L8BLN7_ENSAD</name>
<keyword evidence="7" id="KW-1133">Transmembrane helix</keyword>
<dbReference type="RefSeq" id="WP_053251191.1">
    <property type="nucleotide sequence ID" value="NZ_LGAP01000019.1"/>
</dbReference>
<keyword evidence="6" id="KW-0175">Coiled coil</keyword>
<dbReference type="Pfam" id="PF00512">
    <property type="entry name" value="HisKA"/>
    <property type="match status" value="1"/>
</dbReference>
<comment type="caution">
    <text evidence="9">The sequence shown here is derived from an EMBL/GenBank/DDBJ whole genome shotgun (WGS) entry which is preliminary data.</text>
</comment>
<evidence type="ECO:0000256" key="7">
    <source>
        <dbReference type="SAM" id="Phobius"/>
    </source>
</evidence>
<dbReference type="EC" id="2.7.13.3" evidence="2"/>
<dbReference type="PATRIC" id="fig|106592.7.peg.2551"/>
<dbReference type="InterPro" id="IPR035965">
    <property type="entry name" value="PAS-like_dom_sf"/>
</dbReference>
<feature type="domain" description="Histidine kinase" evidence="8">
    <location>
        <begin position="604"/>
        <end position="818"/>
    </location>
</feature>
<dbReference type="PANTHER" id="PTHR43047:SF72">
    <property type="entry name" value="OSMOSENSING HISTIDINE PROTEIN KINASE SLN1"/>
    <property type="match status" value="1"/>
</dbReference>
<dbReference type="SMART" id="SM00387">
    <property type="entry name" value="HATPase_c"/>
    <property type="match status" value="1"/>
</dbReference>
<feature type="transmembrane region" description="Helical" evidence="7">
    <location>
        <begin position="50"/>
        <end position="72"/>
    </location>
</feature>
<dbReference type="Proteomes" id="UP000037425">
    <property type="component" value="Unassembled WGS sequence"/>
</dbReference>
<dbReference type="SMART" id="SM00388">
    <property type="entry name" value="HisKA"/>
    <property type="match status" value="1"/>
</dbReference>
<dbReference type="Pfam" id="PF12860">
    <property type="entry name" value="PAS_7"/>
    <property type="match status" value="1"/>
</dbReference>
<dbReference type="InterPro" id="IPR005467">
    <property type="entry name" value="His_kinase_dom"/>
</dbReference>
<dbReference type="InterPro" id="IPR003661">
    <property type="entry name" value="HisK_dim/P_dom"/>
</dbReference>
<protein>
    <recommendedName>
        <fullName evidence="2">histidine kinase</fullName>
        <ecNumber evidence="2">2.7.13.3</ecNumber>
    </recommendedName>
</protein>
<organism evidence="9 10">
    <name type="scientific">Ensifer adhaerens</name>
    <name type="common">Sinorhizobium morelense</name>
    <dbReference type="NCBI Taxonomy" id="106592"/>
    <lineage>
        <taxon>Bacteria</taxon>
        <taxon>Pseudomonadati</taxon>
        <taxon>Pseudomonadota</taxon>
        <taxon>Alphaproteobacteria</taxon>
        <taxon>Hyphomicrobiales</taxon>
        <taxon>Rhizobiaceae</taxon>
        <taxon>Sinorhizobium/Ensifer group</taxon>
        <taxon>Ensifer</taxon>
    </lineage>
</organism>
<dbReference type="InterPro" id="IPR036890">
    <property type="entry name" value="HATPase_C_sf"/>
</dbReference>
<keyword evidence="7" id="KW-0812">Transmembrane</keyword>
<evidence type="ECO:0000256" key="6">
    <source>
        <dbReference type="SAM" id="Coils"/>
    </source>
</evidence>
<keyword evidence="4" id="KW-0808">Transferase</keyword>
<evidence type="ECO:0000313" key="10">
    <source>
        <dbReference type="Proteomes" id="UP000037425"/>
    </source>
</evidence>
<dbReference type="EMBL" id="LGAP01000019">
    <property type="protein sequence ID" value="KOF15464.1"/>
    <property type="molecule type" value="Genomic_DNA"/>
</dbReference>
<dbReference type="Gene3D" id="3.30.450.20">
    <property type="entry name" value="PAS domain"/>
    <property type="match status" value="1"/>
</dbReference>
<gene>
    <name evidence="9" type="ORF">AC244_23330</name>
</gene>
<keyword evidence="5" id="KW-0418">Kinase</keyword>
<feature type="coiled-coil region" evidence="6">
    <location>
        <begin position="198"/>
        <end position="225"/>
    </location>
</feature>
<evidence type="ECO:0000259" key="8">
    <source>
        <dbReference type="PROSITE" id="PS50109"/>
    </source>
</evidence>
<dbReference type="Gene3D" id="3.30.565.10">
    <property type="entry name" value="Histidine kinase-like ATPase, C-terminal domain"/>
    <property type="match status" value="1"/>
</dbReference>
<dbReference type="PRINTS" id="PR00344">
    <property type="entry name" value="BCTRLSENSOR"/>
</dbReference>
<evidence type="ECO:0000256" key="1">
    <source>
        <dbReference type="ARBA" id="ARBA00000085"/>
    </source>
</evidence>
<dbReference type="PROSITE" id="PS50109">
    <property type="entry name" value="HIS_KIN"/>
    <property type="match status" value="1"/>
</dbReference>
<sequence>MTTAQETSSGARRRGPVLLRRLMACTALFAATDAVAQVSAQKANIFGSSEVITFSVLIGVVSAAMISAIWLIRQRGNIEAENRELRTDLSDANQRLSRFQALIADKNRRIVIWDGLAERAELLGQLPVETGAPADDREFLAFGRWIKGNSASELEKAIDALRTQARSFDLVLETQRNEVLEAQGRVSGGRAFVRFIALNNMRAELAELKLERDRLNNSLMSFRTLLDAIDLPVWQRGTDGVLTWVNEAYADAVEAPNVAAAIAEGRELLATVAREKIRAVSTFDTPFRDKLSTVVRGNRTFLDVVDARTPAGTTGIAIDVSGVEAVREELNRTLKSHAETLDHLATPVAIFDGNQRLQFYNQAFQRLWNLDMGFLERKPDNGEVLDRLRSGGQLPEQLNWKQWKANALSVYQALDTQSDLWHLPNGQTLRVFATARPQGGVTWVFENLTEKVDLETRYNTLVQVQGETIDHLAEGVAVFGPDGRIRLSNPAFRAIWGINETEAKPGTHIRAIEQACLMSYDQPDGWKRFAHIITSFDDERPSSRGILELRTGLILDFAVIPLPNAQTMLTFVNITDSVRVERALTEKNDALRKADALKNDFVHHVSYELRSPLTNIIGFADLLKTPAFGDLNDRQAEYVDHIATSSSLLLTIVNDILDLATVDAGIVELDMSEINLTDFLDDIAHQMADRLVEGGVTLRVAAPDNLGRMVADQQRLKQIFIKLLTNAANFAPDGSVIELTCRRDGGDFVFSVSDSGPGIPQDVLDTVFNRFESHGQRGGAGLGLSIVESFVSLHHGTVSIRSREGEGTEVSCRIPSAEVQKIVAAE</sequence>
<dbReference type="InterPro" id="IPR004358">
    <property type="entry name" value="Sig_transdc_His_kin-like_C"/>
</dbReference>
<dbReference type="InterPro" id="IPR003594">
    <property type="entry name" value="HATPase_dom"/>
</dbReference>
<evidence type="ECO:0000256" key="2">
    <source>
        <dbReference type="ARBA" id="ARBA00012438"/>
    </source>
</evidence>
<dbReference type="Gene3D" id="1.10.287.130">
    <property type="match status" value="1"/>
</dbReference>
<dbReference type="Pfam" id="PF02518">
    <property type="entry name" value="HATPase_c"/>
    <property type="match status" value="1"/>
</dbReference>
<dbReference type="OrthoDB" id="9797304at2"/>
<dbReference type="SUPFAM" id="SSF47384">
    <property type="entry name" value="Homodimeric domain of signal transducing histidine kinase"/>
    <property type="match status" value="1"/>
</dbReference>
<keyword evidence="7" id="KW-0472">Membrane</keyword>
<proteinExistence type="predicted"/>
<dbReference type="CDD" id="cd00082">
    <property type="entry name" value="HisKA"/>
    <property type="match status" value="1"/>
</dbReference>
<dbReference type="AlphaFoldDB" id="A0A0L8BLN7"/>
<dbReference type="PANTHER" id="PTHR43047">
    <property type="entry name" value="TWO-COMPONENT HISTIDINE PROTEIN KINASE"/>
    <property type="match status" value="1"/>
</dbReference>
<evidence type="ECO:0000256" key="4">
    <source>
        <dbReference type="ARBA" id="ARBA00022679"/>
    </source>
</evidence>
<feature type="coiled-coil region" evidence="6">
    <location>
        <begin position="75"/>
        <end position="109"/>
    </location>
</feature>